<dbReference type="Proteomes" id="UP000505377">
    <property type="component" value="Chromosome"/>
</dbReference>
<accession>A0A6M6JE88</accession>
<dbReference type="EMBL" id="CP053564">
    <property type="protein sequence ID" value="QJY46244.1"/>
    <property type="molecule type" value="Genomic_DNA"/>
</dbReference>
<keyword evidence="1 3" id="KW-0378">Hydrolase</keyword>
<dbReference type="PANTHER" id="PTHR48081">
    <property type="entry name" value="AB HYDROLASE SUPERFAMILY PROTEIN C4A8.06C"/>
    <property type="match status" value="1"/>
</dbReference>
<evidence type="ECO:0000256" key="1">
    <source>
        <dbReference type="ARBA" id="ARBA00022801"/>
    </source>
</evidence>
<dbReference type="Gene3D" id="3.40.50.1820">
    <property type="entry name" value="alpha/beta hydrolase"/>
    <property type="match status" value="1"/>
</dbReference>
<dbReference type="KEGG" id="pbro:HOP40_10865"/>
<evidence type="ECO:0000313" key="4">
    <source>
        <dbReference type="Proteomes" id="UP000505377"/>
    </source>
</evidence>
<evidence type="ECO:0000313" key="3">
    <source>
        <dbReference type="EMBL" id="QJY46244.1"/>
    </source>
</evidence>
<protein>
    <submittedName>
        <fullName evidence="3">Alpha/beta hydrolase fold domain-containing protein</fullName>
    </submittedName>
</protein>
<dbReference type="InterPro" id="IPR029058">
    <property type="entry name" value="AB_hydrolase_fold"/>
</dbReference>
<sequence>MSIDTPVGAAAAPGRLGDPALTIGTDPRADPRMVAVFRAFGIDGHGDDAPLGPDAPREQLLGFVEAAEVGFEGLFTALAEGSPPLEGVTHELITIPGEGGHDILLHVHRPEGAPGPLPCIYQVHGGGMVMLSTEGPLYRRWREELAAAGNVVVGVEYRNGGGVRGSHPFPAGLDDVAAGLRWVHAHLAELGGTHVVVTGDSGGANLSLAVALKARREGWVDEIAGVYAQCPYILGAWTDAPTELASLRENDRYWLNTQLFPLLAAVYDPEGANADDVTCWPYRAGTADVEGLPPHVVSVNELDPLRDEGLAYHRLLLRSGVSSVGKVNLGLCHVGELLFRGAMPDVYLAAVRDVSGFARSLG</sequence>
<dbReference type="InterPro" id="IPR013094">
    <property type="entry name" value="AB_hydrolase_3"/>
</dbReference>
<gene>
    <name evidence="3" type="ORF">HOP40_10865</name>
</gene>
<feature type="domain" description="Alpha/beta hydrolase fold-3" evidence="2">
    <location>
        <begin position="122"/>
        <end position="333"/>
    </location>
</feature>
<dbReference type="AlphaFoldDB" id="A0A6M6JE88"/>
<dbReference type="RefSeq" id="WP_172157310.1">
    <property type="nucleotide sequence ID" value="NZ_CP053564.1"/>
</dbReference>
<organism evidence="3 4">
    <name type="scientific">Pseudonocardia broussonetiae</name>
    <dbReference type="NCBI Taxonomy" id="2736640"/>
    <lineage>
        <taxon>Bacteria</taxon>
        <taxon>Bacillati</taxon>
        <taxon>Actinomycetota</taxon>
        <taxon>Actinomycetes</taxon>
        <taxon>Pseudonocardiales</taxon>
        <taxon>Pseudonocardiaceae</taxon>
        <taxon>Pseudonocardia</taxon>
    </lineage>
</organism>
<dbReference type="InterPro" id="IPR050300">
    <property type="entry name" value="GDXG_lipolytic_enzyme"/>
</dbReference>
<dbReference type="GO" id="GO:0016787">
    <property type="term" value="F:hydrolase activity"/>
    <property type="evidence" value="ECO:0007669"/>
    <property type="project" value="UniProtKB-KW"/>
</dbReference>
<reference evidence="3 4" key="1">
    <citation type="submission" date="2020-05" db="EMBL/GenBank/DDBJ databases">
        <authorList>
            <person name="Mo P."/>
        </authorList>
    </citation>
    <scope>NUCLEOTIDE SEQUENCE [LARGE SCALE GENOMIC DNA]</scope>
    <source>
        <strain evidence="3 4">Gen01</strain>
    </source>
</reference>
<proteinExistence type="predicted"/>
<evidence type="ECO:0000259" key="2">
    <source>
        <dbReference type="Pfam" id="PF07859"/>
    </source>
</evidence>
<keyword evidence="4" id="KW-1185">Reference proteome</keyword>
<dbReference type="SUPFAM" id="SSF53474">
    <property type="entry name" value="alpha/beta-Hydrolases"/>
    <property type="match status" value="1"/>
</dbReference>
<dbReference type="Pfam" id="PF07859">
    <property type="entry name" value="Abhydrolase_3"/>
    <property type="match status" value="1"/>
</dbReference>
<name>A0A6M6JE88_9PSEU</name>
<dbReference type="PANTHER" id="PTHR48081:SF8">
    <property type="entry name" value="ALPHA_BETA HYDROLASE FOLD-3 DOMAIN-CONTAINING PROTEIN-RELATED"/>
    <property type="match status" value="1"/>
</dbReference>